<organism evidence="1 2">
    <name type="scientific">Vibrio ziniensis</name>
    <dbReference type="NCBI Taxonomy" id="2711221"/>
    <lineage>
        <taxon>Bacteria</taxon>
        <taxon>Pseudomonadati</taxon>
        <taxon>Pseudomonadota</taxon>
        <taxon>Gammaproteobacteria</taxon>
        <taxon>Vibrionales</taxon>
        <taxon>Vibrionaceae</taxon>
        <taxon>Vibrio</taxon>
    </lineage>
</organism>
<name>A0A6G7CPV7_9VIBR</name>
<dbReference type="Proteomes" id="UP000503003">
    <property type="component" value="Chromosome 2"/>
</dbReference>
<accession>A0A6G7CPV7</accession>
<sequence length="95" mass="10607">MSISSLQSGYPIVQQSYKLADEAAIDIQESESVKNDFKSSNELKFNAIENKQAHHSKSDIEPMLKLNQASQYNRVGASVIQREQAMIGSLLDIHI</sequence>
<keyword evidence="2" id="KW-1185">Reference proteome</keyword>
<reference evidence="1 2" key="1">
    <citation type="submission" date="2020-02" db="EMBL/GenBank/DDBJ databases">
        <title>A complete genome of a marine bacterium Vibrio sp. ZWAL4003 isolated from the mangrove sediment with the ability to degrade polysaccharides.</title>
        <authorList>
            <person name="Wu J."/>
            <person name="Qu W."/>
            <person name="Zeng R."/>
        </authorList>
    </citation>
    <scope>NUCLEOTIDE SEQUENCE [LARGE SCALE GENOMIC DNA]</scope>
    <source>
        <strain evidence="1 2">ZWAL4003</strain>
    </source>
</reference>
<protein>
    <submittedName>
        <fullName evidence="1">Uncharacterized protein</fullName>
    </submittedName>
</protein>
<dbReference type="EMBL" id="CP049332">
    <property type="protein sequence ID" value="QIH44177.1"/>
    <property type="molecule type" value="Genomic_DNA"/>
</dbReference>
<evidence type="ECO:0000313" key="2">
    <source>
        <dbReference type="Proteomes" id="UP000503003"/>
    </source>
</evidence>
<gene>
    <name evidence="1" type="ORF">G5S32_19670</name>
</gene>
<dbReference type="RefSeq" id="WP_165313839.1">
    <property type="nucleotide sequence ID" value="NZ_CP049332.1"/>
</dbReference>
<dbReference type="AlphaFoldDB" id="A0A6G7CPV7"/>
<dbReference type="KEGG" id="vzi:G5S32_19670"/>
<evidence type="ECO:0000313" key="1">
    <source>
        <dbReference type="EMBL" id="QIH44177.1"/>
    </source>
</evidence>
<proteinExistence type="predicted"/>